<organism evidence="1 2">
    <name type="scientific">Carnobacterium antarcticum</name>
    <dbReference type="NCBI Taxonomy" id="2126436"/>
    <lineage>
        <taxon>Bacteria</taxon>
        <taxon>Bacillati</taxon>
        <taxon>Bacillota</taxon>
        <taxon>Bacilli</taxon>
        <taxon>Lactobacillales</taxon>
        <taxon>Carnobacteriaceae</taxon>
        <taxon>Carnobacterium</taxon>
    </lineage>
</organism>
<accession>A0ABW4NPV3</accession>
<keyword evidence="2" id="KW-1185">Reference proteome</keyword>
<evidence type="ECO:0000313" key="2">
    <source>
        <dbReference type="Proteomes" id="UP001597285"/>
    </source>
</evidence>
<dbReference type="RefSeq" id="WP_058920105.1">
    <property type="nucleotide sequence ID" value="NZ_JBHSQC010000006.1"/>
</dbReference>
<sequence>MKKLNDKGMLLFESLLVLLLTVSLLMIPTVFSKTIIKDVETQLFIEELQSSLTATQNYAVLSGNWTMMDISASTGKISFNILTEENHYLTHQLILPETITTPTSKRYVFNGGSGNLQSFSTLYFDIDGVRHSLVFQLGSGRYHWN</sequence>
<dbReference type="InterPro" id="IPR016785">
    <property type="entry name" value="ComGD"/>
</dbReference>
<dbReference type="NCBIfam" id="NF040982">
    <property type="entry name" value="ComGD"/>
    <property type="match status" value="1"/>
</dbReference>
<dbReference type="EMBL" id="JBHUFF010000018">
    <property type="protein sequence ID" value="MFD1800183.1"/>
    <property type="molecule type" value="Genomic_DNA"/>
</dbReference>
<dbReference type="Proteomes" id="UP001597285">
    <property type="component" value="Unassembled WGS sequence"/>
</dbReference>
<reference evidence="2" key="1">
    <citation type="journal article" date="2019" name="Int. J. Syst. Evol. Microbiol.">
        <title>The Global Catalogue of Microorganisms (GCM) 10K type strain sequencing project: providing services to taxonomists for standard genome sequencing and annotation.</title>
        <authorList>
            <consortium name="The Broad Institute Genomics Platform"/>
            <consortium name="The Broad Institute Genome Sequencing Center for Infectious Disease"/>
            <person name="Wu L."/>
            <person name="Ma J."/>
        </authorList>
    </citation>
    <scope>NUCLEOTIDE SEQUENCE [LARGE SCALE GENOMIC DNA]</scope>
    <source>
        <strain evidence="2">KCTC 42143</strain>
    </source>
</reference>
<gene>
    <name evidence="1" type="primary">comGD</name>
    <name evidence="1" type="ORF">ACFSBK_10040</name>
</gene>
<proteinExistence type="predicted"/>
<name>A0ABW4NPV3_9LACT</name>
<evidence type="ECO:0000313" key="1">
    <source>
        <dbReference type="EMBL" id="MFD1800183.1"/>
    </source>
</evidence>
<comment type="caution">
    <text evidence="1">The sequence shown here is derived from an EMBL/GenBank/DDBJ whole genome shotgun (WGS) entry which is preliminary data.</text>
</comment>
<protein>
    <submittedName>
        <fullName evidence="1">Competence type IV pilus minor pilin ComGD</fullName>
    </submittedName>
</protein>